<proteinExistence type="predicted"/>
<evidence type="ECO:0000313" key="2">
    <source>
        <dbReference type="Proteomes" id="UP000250235"/>
    </source>
</evidence>
<evidence type="ECO:0000313" key="1">
    <source>
        <dbReference type="EMBL" id="KZV58204.1"/>
    </source>
</evidence>
<reference evidence="1 2" key="1">
    <citation type="journal article" date="2015" name="Proc. Natl. Acad. Sci. U.S.A.">
        <title>The resurrection genome of Boea hygrometrica: A blueprint for survival of dehydration.</title>
        <authorList>
            <person name="Xiao L."/>
            <person name="Yang G."/>
            <person name="Zhang L."/>
            <person name="Yang X."/>
            <person name="Zhao S."/>
            <person name="Ji Z."/>
            <person name="Zhou Q."/>
            <person name="Hu M."/>
            <person name="Wang Y."/>
            <person name="Chen M."/>
            <person name="Xu Y."/>
            <person name="Jin H."/>
            <person name="Xiao X."/>
            <person name="Hu G."/>
            <person name="Bao F."/>
            <person name="Hu Y."/>
            <person name="Wan P."/>
            <person name="Li L."/>
            <person name="Deng X."/>
            <person name="Kuang T."/>
            <person name="Xiang C."/>
            <person name="Zhu J.K."/>
            <person name="Oliver M.J."/>
            <person name="He Y."/>
        </authorList>
    </citation>
    <scope>NUCLEOTIDE SEQUENCE [LARGE SCALE GENOMIC DNA]</scope>
    <source>
        <strain evidence="2">cv. XS01</strain>
    </source>
</reference>
<protein>
    <submittedName>
        <fullName evidence="1">Uncharacterized protein</fullName>
    </submittedName>
</protein>
<name>A0A2Z7DGK2_9LAMI</name>
<dbReference type="Proteomes" id="UP000250235">
    <property type="component" value="Unassembled WGS sequence"/>
</dbReference>
<gene>
    <name evidence="1" type="ORF">F511_36315</name>
</gene>
<dbReference type="AlphaFoldDB" id="A0A2Z7DGK2"/>
<dbReference type="EMBL" id="KQ986816">
    <property type="protein sequence ID" value="KZV58204.1"/>
    <property type="molecule type" value="Genomic_DNA"/>
</dbReference>
<keyword evidence="2" id="KW-1185">Reference proteome</keyword>
<organism evidence="1 2">
    <name type="scientific">Dorcoceras hygrometricum</name>
    <dbReference type="NCBI Taxonomy" id="472368"/>
    <lineage>
        <taxon>Eukaryota</taxon>
        <taxon>Viridiplantae</taxon>
        <taxon>Streptophyta</taxon>
        <taxon>Embryophyta</taxon>
        <taxon>Tracheophyta</taxon>
        <taxon>Spermatophyta</taxon>
        <taxon>Magnoliopsida</taxon>
        <taxon>eudicotyledons</taxon>
        <taxon>Gunneridae</taxon>
        <taxon>Pentapetalae</taxon>
        <taxon>asterids</taxon>
        <taxon>lamiids</taxon>
        <taxon>Lamiales</taxon>
        <taxon>Gesneriaceae</taxon>
        <taxon>Didymocarpoideae</taxon>
        <taxon>Trichosporeae</taxon>
        <taxon>Loxocarpinae</taxon>
        <taxon>Dorcoceras</taxon>
    </lineage>
</organism>
<sequence length="174" mass="19826">MTSRLLKSSIILDDVTTAEIFNKLGRHPSSLLPEVQGTQSWFTGLEQERHGDQAQYVEVQNGSSADQVQGTRAVIECEAEYKHSDRVQIRSQVGSMRPQGRGRIYMLGYSFSLHKAKLVHPKKPAWRTAQMKSLLRYREQIRNQMVKNKPAGQVVQELIQEEGILSSKVMKFAR</sequence>
<accession>A0A2Z7DGK2</accession>